<dbReference type="InterPro" id="IPR013785">
    <property type="entry name" value="Aldolase_TIM"/>
</dbReference>
<evidence type="ECO:0000256" key="9">
    <source>
        <dbReference type="PIRNR" id="PIRNR006621"/>
    </source>
</evidence>
<comment type="caution">
    <text evidence="13">The sequence shown here is derived from an EMBL/GenBank/DDBJ whole genome shotgun (WGS) entry which is preliminary data.</text>
</comment>
<dbReference type="PANTHER" id="PTHR42907:SF1">
    <property type="entry name" value="FMN-LINKED OXIDOREDUCTASES SUPERFAMILY PROTEIN"/>
    <property type="match status" value="1"/>
</dbReference>
<evidence type="ECO:0000259" key="12">
    <source>
        <dbReference type="Pfam" id="PF01207"/>
    </source>
</evidence>
<feature type="binding site" evidence="11">
    <location>
        <position position="121"/>
    </location>
    <ligand>
        <name>FMN</name>
        <dbReference type="ChEBI" id="CHEBI:58210"/>
    </ligand>
</feature>
<dbReference type="PIRSF" id="PIRSF006621">
    <property type="entry name" value="Dus"/>
    <property type="match status" value="1"/>
</dbReference>
<evidence type="ECO:0000313" key="13">
    <source>
        <dbReference type="EMBL" id="KTD60964.1"/>
    </source>
</evidence>
<evidence type="ECO:0000313" key="14">
    <source>
        <dbReference type="Proteomes" id="UP000054600"/>
    </source>
</evidence>
<reference evidence="13 14" key="1">
    <citation type="submission" date="2015-11" db="EMBL/GenBank/DDBJ databases">
        <title>Genomic analysis of 38 Legionella species identifies large and diverse effector repertoires.</title>
        <authorList>
            <person name="Burstein D."/>
            <person name="Amaro F."/>
            <person name="Zusman T."/>
            <person name="Lifshitz Z."/>
            <person name="Cohen O."/>
            <person name="Gilbert J.A."/>
            <person name="Pupko T."/>
            <person name="Shuman H.A."/>
            <person name="Segal G."/>
        </authorList>
    </citation>
    <scope>NUCLEOTIDE SEQUENCE [LARGE SCALE GENOMIC DNA]</scope>
    <source>
        <strain evidence="13 14">ATCC 49655</strain>
    </source>
</reference>
<dbReference type="eggNOG" id="COG0042">
    <property type="taxonomic scope" value="Bacteria"/>
</dbReference>
<dbReference type="InterPro" id="IPR035587">
    <property type="entry name" value="DUS-like_FMN-bd"/>
</dbReference>
<keyword evidence="4 9" id="KW-0288">FMN</keyword>
<dbReference type="GO" id="GO:0017150">
    <property type="term" value="F:tRNA dihydrouridine synthase activity"/>
    <property type="evidence" value="ECO:0007669"/>
    <property type="project" value="InterPro"/>
</dbReference>
<keyword evidence="3 9" id="KW-0285">Flavoprotein</keyword>
<dbReference type="OrthoDB" id="9783413at2"/>
<keyword evidence="11" id="KW-0547">Nucleotide-binding</keyword>
<dbReference type="EC" id="1.3.1.-" evidence="9"/>
<accession>A0A0W0YVW1</accession>
<dbReference type="SUPFAM" id="SSF51395">
    <property type="entry name" value="FMN-linked oxidoreductases"/>
    <property type="match status" value="1"/>
</dbReference>
<dbReference type="NCBIfam" id="NF008774">
    <property type="entry name" value="PRK11815.1"/>
    <property type="match status" value="1"/>
</dbReference>
<feature type="domain" description="DUS-like FMN-binding" evidence="12">
    <location>
        <begin position="1"/>
        <end position="294"/>
    </location>
</feature>
<dbReference type="CDD" id="cd02801">
    <property type="entry name" value="DUS_like_FMN"/>
    <property type="match status" value="1"/>
</dbReference>
<keyword evidence="5 9" id="KW-0819">tRNA processing</keyword>
<feature type="binding site" evidence="11">
    <location>
        <position position="52"/>
    </location>
    <ligand>
        <name>FMN</name>
        <dbReference type="ChEBI" id="CHEBI:58210"/>
    </ligand>
</feature>
<dbReference type="PATRIC" id="fig|1122169.6.peg.1583"/>
<dbReference type="InterPro" id="IPR001269">
    <property type="entry name" value="DUS_fam"/>
</dbReference>
<dbReference type="Gene3D" id="1.20.120.1460">
    <property type="match status" value="1"/>
</dbReference>
<gene>
    <name evidence="13" type="primary">yjbN</name>
    <name evidence="13" type="ORF">Lsha_1375</name>
</gene>
<comment type="similarity">
    <text evidence="9">Belongs to the dus family.</text>
</comment>
<proteinExistence type="inferred from homology"/>
<dbReference type="PROSITE" id="PS01136">
    <property type="entry name" value="UPF0034"/>
    <property type="match status" value="1"/>
</dbReference>
<evidence type="ECO:0000256" key="1">
    <source>
        <dbReference type="ARBA" id="ARBA00001917"/>
    </source>
</evidence>
<dbReference type="InterPro" id="IPR004653">
    <property type="entry name" value="DusA"/>
</dbReference>
<dbReference type="PANTHER" id="PTHR42907">
    <property type="entry name" value="FMN-LINKED OXIDOREDUCTASES SUPERFAMILY PROTEIN"/>
    <property type="match status" value="1"/>
</dbReference>
<comment type="function">
    <text evidence="9">Catalyzes the synthesis of 5,6-dihydrouridine (D), a modified base found in the D-loop of most tRNAs, via the reduction of the C5-C6 double bond in target uridines.</text>
</comment>
<dbReference type="AlphaFoldDB" id="A0A0W0YVW1"/>
<feature type="binding site" evidence="11">
    <location>
        <position position="153"/>
    </location>
    <ligand>
        <name>FMN</name>
        <dbReference type="ChEBI" id="CHEBI:58210"/>
    </ligand>
</feature>
<evidence type="ECO:0000256" key="6">
    <source>
        <dbReference type="ARBA" id="ARBA00022857"/>
    </source>
</evidence>
<protein>
    <recommendedName>
        <fullName evidence="9">tRNA-dihydrouridine synthase</fullName>
        <ecNumber evidence="9">1.3.1.-</ecNumber>
    </recommendedName>
</protein>
<dbReference type="EMBL" id="LNYW01000040">
    <property type="protein sequence ID" value="KTD60964.1"/>
    <property type="molecule type" value="Genomic_DNA"/>
</dbReference>
<evidence type="ECO:0000256" key="11">
    <source>
        <dbReference type="PIRSR" id="PIRSR006621-2"/>
    </source>
</evidence>
<feature type="active site" description="Proton donor" evidence="10">
    <location>
        <position position="82"/>
    </location>
</feature>
<evidence type="ECO:0000256" key="7">
    <source>
        <dbReference type="ARBA" id="ARBA00022884"/>
    </source>
</evidence>
<evidence type="ECO:0000256" key="2">
    <source>
        <dbReference type="ARBA" id="ARBA00022555"/>
    </source>
</evidence>
<keyword evidence="7" id="KW-0694">RNA-binding</keyword>
<dbReference type="Pfam" id="PF01207">
    <property type="entry name" value="Dus"/>
    <property type="match status" value="1"/>
</dbReference>
<dbReference type="Proteomes" id="UP000054600">
    <property type="component" value="Unassembled WGS sequence"/>
</dbReference>
<dbReference type="GO" id="GO:0050660">
    <property type="term" value="F:flavin adenine dinucleotide binding"/>
    <property type="evidence" value="ECO:0007669"/>
    <property type="project" value="InterPro"/>
</dbReference>
<organism evidence="13 14">
    <name type="scientific">Legionella shakespearei DSM 23087</name>
    <dbReference type="NCBI Taxonomy" id="1122169"/>
    <lineage>
        <taxon>Bacteria</taxon>
        <taxon>Pseudomonadati</taxon>
        <taxon>Pseudomonadota</taxon>
        <taxon>Gammaproteobacteria</taxon>
        <taxon>Legionellales</taxon>
        <taxon>Legionellaceae</taxon>
        <taxon>Legionella</taxon>
    </lineage>
</organism>
<evidence type="ECO:0000256" key="4">
    <source>
        <dbReference type="ARBA" id="ARBA00022643"/>
    </source>
</evidence>
<evidence type="ECO:0000256" key="8">
    <source>
        <dbReference type="ARBA" id="ARBA00023002"/>
    </source>
</evidence>
<feature type="binding site" evidence="11">
    <location>
        <begin position="215"/>
        <end position="216"/>
    </location>
    <ligand>
        <name>FMN</name>
        <dbReference type="ChEBI" id="CHEBI:58210"/>
    </ligand>
</feature>
<dbReference type="InterPro" id="IPR018517">
    <property type="entry name" value="tRNA_hU_synthase_CS"/>
</dbReference>
<comment type="cofactor">
    <cofactor evidence="1 9 11">
        <name>FMN</name>
        <dbReference type="ChEBI" id="CHEBI:58210"/>
    </cofactor>
</comment>
<dbReference type="STRING" id="1122169.Lsha_1375"/>
<keyword evidence="8 9" id="KW-0560">Oxidoreductase</keyword>
<keyword evidence="6" id="KW-0521">NADP</keyword>
<evidence type="ECO:0000256" key="10">
    <source>
        <dbReference type="PIRSR" id="PIRSR006621-1"/>
    </source>
</evidence>
<dbReference type="GO" id="GO:0000049">
    <property type="term" value="F:tRNA binding"/>
    <property type="evidence" value="ECO:0007669"/>
    <property type="project" value="UniProtKB-KW"/>
</dbReference>
<keyword evidence="2" id="KW-0820">tRNA-binding</keyword>
<dbReference type="Gene3D" id="3.20.20.70">
    <property type="entry name" value="Aldolase class I"/>
    <property type="match status" value="1"/>
</dbReference>
<keyword evidence="14" id="KW-1185">Reference proteome</keyword>
<evidence type="ECO:0000256" key="3">
    <source>
        <dbReference type="ARBA" id="ARBA00022630"/>
    </source>
</evidence>
<name>A0A0W0YVW1_9GAMM</name>
<sequence>MIDWTYSHFRVFMRFLAPQALLYTEMQTTGAIRNNSAKALHYIPVEHPIAMQLGGSDPQALAESAKISEQAGYDEVNLNLGCPSDKVQAGRFGACLMNEPQQVSECIKAMKQAVSIPVTTKTRIGIDNQDSYAFFSDFTHRLVEAGSDKLIVHARKAWLNGLNPKQNRTIPPVNYDYVYQIKQDIPHLPVIINGNILTLNEIKEHLKHIDGVMLGRLACDNPYLIAEIHHALYPDSLQITRSNLFARYLDYLLAEHGQGAPLSLLIKPIFNLAHGMPGASQWKKKLMHIMQSKDISLFSELKGYLSELELIKDYEPS</sequence>
<evidence type="ECO:0000256" key="5">
    <source>
        <dbReference type="ARBA" id="ARBA00022694"/>
    </source>
</evidence>